<evidence type="ECO:0000313" key="3">
    <source>
        <dbReference type="Proteomes" id="UP001642260"/>
    </source>
</evidence>
<evidence type="ECO:0000256" key="1">
    <source>
        <dbReference type="SAM" id="MobiDB-lite"/>
    </source>
</evidence>
<organism evidence="2 3">
    <name type="scientific">Eruca vesicaria subsp. sativa</name>
    <name type="common">Garden rocket</name>
    <name type="synonym">Eruca sativa</name>
    <dbReference type="NCBI Taxonomy" id="29727"/>
    <lineage>
        <taxon>Eukaryota</taxon>
        <taxon>Viridiplantae</taxon>
        <taxon>Streptophyta</taxon>
        <taxon>Embryophyta</taxon>
        <taxon>Tracheophyta</taxon>
        <taxon>Spermatophyta</taxon>
        <taxon>Magnoliopsida</taxon>
        <taxon>eudicotyledons</taxon>
        <taxon>Gunneridae</taxon>
        <taxon>Pentapetalae</taxon>
        <taxon>rosids</taxon>
        <taxon>malvids</taxon>
        <taxon>Brassicales</taxon>
        <taxon>Brassicaceae</taxon>
        <taxon>Brassiceae</taxon>
        <taxon>Eruca</taxon>
    </lineage>
</organism>
<dbReference type="EMBL" id="CAKOAT010464043">
    <property type="protein sequence ID" value="CAH8376556.1"/>
    <property type="molecule type" value="Genomic_DNA"/>
</dbReference>
<sequence>MRVIGGNKGVECQDLTPVRQKADCSMDQTNESSPRIQLSEPTTEVFPETSNGKWATTPCMGHKNGNSDVNREDTLEIIGSLSRLSPLLGIEEEGVDEDEEEEKDIEEAEITDEREEDKKTQKASNILRGTQPYMGGGSKNNKKKVVMSKDLKFAGMSGVSRKPSSRK</sequence>
<feature type="region of interest" description="Disordered" evidence="1">
    <location>
        <begin position="91"/>
        <end position="167"/>
    </location>
</feature>
<keyword evidence="3" id="KW-1185">Reference proteome</keyword>
<gene>
    <name evidence="2" type="ORF">ERUC_LOCUS32418</name>
</gene>
<feature type="compositionally biased region" description="Polar residues" evidence="1">
    <location>
        <begin position="26"/>
        <end position="54"/>
    </location>
</feature>
<dbReference type="Proteomes" id="UP001642260">
    <property type="component" value="Unassembled WGS sequence"/>
</dbReference>
<evidence type="ECO:0000313" key="2">
    <source>
        <dbReference type="EMBL" id="CAH8376556.1"/>
    </source>
</evidence>
<name>A0ABC8L5J3_ERUVS</name>
<feature type="compositionally biased region" description="Acidic residues" evidence="1">
    <location>
        <begin position="91"/>
        <end position="115"/>
    </location>
</feature>
<comment type="caution">
    <text evidence="2">The sequence shown here is derived from an EMBL/GenBank/DDBJ whole genome shotgun (WGS) entry which is preliminary data.</text>
</comment>
<proteinExistence type="predicted"/>
<feature type="region of interest" description="Disordered" evidence="1">
    <location>
        <begin position="21"/>
        <end position="69"/>
    </location>
</feature>
<accession>A0ABC8L5J3</accession>
<reference evidence="2 3" key="1">
    <citation type="submission" date="2022-03" db="EMBL/GenBank/DDBJ databases">
        <authorList>
            <person name="Macdonald S."/>
            <person name="Ahmed S."/>
            <person name="Newling K."/>
        </authorList>
    </citation>
    <scope>NUCLEOTIDE SEQUENCE [LARGE SCALE GENOMIC DNA]</scope>
</reference>
<dbReference type="AlphaFoldDB" id="A0ABC8L5J3"/>
<protein>
    <submittedName>
        <fullName evidence="2">Uncharacterized protein</fullName>
    </submittedName>
</protein>